<accession>A0ABX1EW58</accession>
<comment type="caution">
    <text evidence="3">The sequence shown here is derived from an EMBL/GenBank/DDBJ whole genome shotgun (WGS) entry which is preliminary data.</text>
</comment>
<comment type="similarity">
    <text evidence="1">Belongs to the UPF0065 (bug) family.</text>
</comment>
<name>A0ABX1EW58_9PROT</name>
<feature type="chain" id="PRO_5046875844" evidence="2">
    <location>
        <begin position="22"/>
        <end position="326"/>
    </location>
</feature>
<evidence type="ECO:0000256" key="2">
    <source>
        <dbReference type="SAM" id="SignalP"/>
    </source>
</evidence>
<dbReference type="Pfam" id="PF03401">
    <property type="entry name" value="TctC"/>
    <property type="match status" value="1"/>
</dbReference>
<dbReference type="Gene3D" id="3.40.190.10">
    <property type="entry name" value="Periplasmic binding protein-like II"/>
    <property type="match status" value="1"/>
</dbReference>
<gene>
    <name evidence="3" type="ORF">HB662_03605</name>
</gene>
<organism evidence="3 4">
    <name type="scientific">Falsiroseomonas frigidaquae</name>
    <dbReference type="NCBI Taxonomy" id="487318"/>
    <lineage>
        <taxon>Bacteria</taxon>
        <taxon>Pseudomonadati</taxon>
        <taxon>Pseudomonadota</taxon>
        <taxon>Alphaproteobacteria</taxon>
        <taxon>Acetobacterales</taxon>
        <taxon>Roseomonadaceae</taxon>
        <taxon>Falsiroseomonas</taxon>
    </lineage>
</organism>
<dbReference type="RefSeq" id="WP_168047201.1">
    <property type="nucleotide sequence ID" value="NZ_JAATJR010000001.1"/>
</dbReference>
<keyword evidence="4" id="KW-1185">Reference proteome</keyword>
<proteinExistence type="inferred from homology"/>
<dbReference type="InterPro" id="IPR042100">
    <property type="entry name" value="Bug_dom1"/>
</dbReference>
<dbReference type="CDD" id="cd07012">
    <property type="entry name" value="PBP2_Bug_TTT"/>
    <property type="match status" value="1"/>
</dbReference>
<evidence type="ECO:0000256" key="1">
    <source>
        <dbReference type="ARBA" id="ARBA00006987"/>
    </source>
</evidence>
<reference evidence="3 4" key="1">
    <citation type="submission" date="2020-03" db="EMBL/GenBank/DDBJ databases">
        <title>Roseomonas selenitidurans sp. nov. isolated from soil.</title>
        <authorList>
            <person name="Liu H."/>
        </authorList>
    </citation>
    <scope>NUCLEOTIDE SEQUENCE [LARGE SCALE GENOMIC DNA]</scope>
    <source>
        <strain evidence="3 4">JCM 15073</strain>
    </source>
</reference>
<dbReference type="InterPro" id="IPR005064">
    <property type="entry name" value="BUG"/>
</dbReference>
<dbReference type="PANTHER" id="PTHR42928:SF5">
    <property type="entry name" value="BLR1237 PROTEIN"/>
    <property type="match status" value="1"/>
</dbReference>
<dbReference type="SUPFAM" id="SSF53850">
    <property type="entry name" value="Periplasmic binding protein-like II"/>
    <property type="match status" value="1"/>
</dbReference>
<keyword evidence="2" id="KW-0732">Signal</keyword>
<dbReference type="Gene3D" id="3.40.190.150">
    <property type="entry name" value="Bordetella uptake gene, domain 1"/>
    <property type="match status" value="1"/>
</dbReference>
<dbReference type="Proteomes" id="UP000765160">
    <property type="component" value="Unassembled WGS sequence"/>
</dbReference>
<dbReference type="PANTHER" id="PTHR42928">
    <property type="entry name" value="TRICARBOXYLATE-BINDING PROTEIN"/>
    <property type="match status" value="1"/>
</dbReference>
<evidence type="ECO:0000313" key="3">
    <source>
        <dbReference type="EMBL" id="NKE43850.1"/>
    </source>
</evidence>
<evidence type="ECO:0000313" key="4">
    <source>
        <dbReference type="Proteomes" id="UP000765160"/>
    </source>
</evidence>
<dbReference type="PIRSF" id="PIRSF017082">
    <property type="entry name" value="YflP"/>
    <property type="match status" value="1"/>
</dbReference>
<protein>
    <submittedName>
        <fullName evidence="3">Tripartite tricarboxylate transporter substrate binding protein</fullName>
    </submittedName>
</protein>
<sequence length="326" mass="33831">MTNILSRRTLLGAALATPALARTSLAQGAWPTRPIRWIVPFGAGGAADTAARSIAATMQDLLGQNIVIENRTGGNAVIAANALLQAPRDGYTFLVDAANQLTNPALMRDLPFDYATAFIPVTQISAFPQVIAVKSDFPAQDIAAFVAQAKARPNTITIGTPPAAGMAHLALAAFEKRAGIKLVHAAYRGGADAARDIMGGSVDSVLITTSSIRPPVVSGKARVLAVTSLERPPSLPDVPTLAQSGFPGFDLNDWNGLFAAEGTPRIAIDRIAAAAAEAAKAPAVRARMDPAGAIMIGNSPAAFGEWLASQRSQVLELIREANITLG</sequence>
<dbReference type="EMBL" id="JAAVTX010000001">
    <property type="protein sequence ID" value="NKE43850.1"/>
    <property type="molecule type" value="Genomic_DNA"/>
</dbReference>
<feature type="signal peptide" evidence="2">
    <location>
        <begin position="1"/>
        <end position="21"/>
    </location>
</feature>